<proteinExistence type="predicted"/>
<comment type="caution">
    <text evidence="2">The sequence shown here is derived from an EMBL/GenBank/DDBJ whole genome shotgun (WGS) entry which is preliminary data.</text>
</comment>
<gene>
    <name evidence="2" type="ORF">CN495_08435</name>
</gene>
<dbReference type="RefSeq" id="WP_098317108.1">
    <property type="nucleotide sequence ID" value="NZ_NTYF01000023.1"/>
</dbReference>
<keyword evidence="1" id="KW-0812">Transmembrane</keyword>
<accession>A0ABD6SF12</accession>
<keyword evidence="1" id="KW-1133">Transmembrane helix</keyword>
<dbReference type="EMBL" id="NTYF01000023">
    <property type="protein sequence ID" value="PER55771.1"/>
    <property type="molecule type" value="Genomic_DNA"/>
</dbReference>
<sequence>MANGGEFFGSLILLVILFMFLFMPMYVVRKERREEEQKKEQKMEAKRYPIKVISEVTYKEWVSTERPLFSRSSIPKKIERTFVDVEMEVRNRHGEKKTGKAKFDTWFWGKAKENGYFDCKEDTESWIEGK</sequence>
<keyword evidence="1" id="KW-0472">Membrane</keyword>
<name>A0ABD6SF12_BACTU</name>
<dbReference type="AlphaFoldDB" id="A0ABD6SF12"/>
<organism evidence="2 3">
    <name type="scientific">Bacillus thuringiensis</name>
    <dbReference type="NCBI Taxonomy" id="1428"/>
    <lineage>
        <taxon>Bacteria</taxon>
        <taxon>Bacillati</taxon>
        <taxon>Bacillota</taxon>
        <taxon>Bacilli</taxon>
        <taxon>Bacillales</taxon>
        <taxon>Bacillaceae</taxon>
        <taxon>Bacillus</taxon>
        <taxon>Bacillus cereus group</taxon>
    </lineage>
</organism>
<evidence type="ECO:0000256" key="1">
    <source>
        <dbReference type="SAM" id="Phobius"/>
    </source>
</evidence>
<feature type="transmembrane region" description="Helical" evidence="1">
    <location>
        <begin position="6"/>
        <end position="28"/>
    </location>
</feature>
<reference evidence="2 3" key="1">
    <citation type="submission" date="2017-09" db="EMBL/GenBank/DDBJ databases">
        <title>Large-scale bioinformatics analysis of Bacillus genomes uncovers conserved roles of natural products in bacterial physiology.</title>
        <authorList>
            <consortium name="Agbiome Team Llc"/>
            <person name="Bleich R.M."/>
            <person name="Kirk G.J."/>
            <person name="Santa Maria K.C."/>
            <person name="Allen S.E."/>
            <person name="Farag S."/>
            <person name="Shank E.A."/>
            <person name="Bowers A."/>
        </authorList>
    </citation>
    <scope>NUCLEOTIDE SEQUENCE [LARGE SCALE GENOMIC DNA]</scope>
    <source>
        <strain evidence="2 3">AFS005140</strain>
    </source>
</reference>
<protein>
    <submittedName>
        <fullName evidence="2">Uncharacterized protein</fullName>
    </submittedName>
</protein>
<evidence type="ECO:0000313" key="3">
    <source>
        <dbReference type="Proteomes" id="UP000219897"/>
    </source>
</evidence>
<evidence type="ECO:0000313" key="2">
    <source>
        <dbReference type="EMBL" id="PER55771.1"/>
    </source>
</evidence>
<dbReference type="Proteomes" id="UP000219897">
    <property type="component" value="Unassembled WGS sequence"/>
</dbReference>